<dbReference type="PANTHER" id="PTHR44591">
    <property type="entry name" value="STRESS RESPONSE REGULATOR PROTEIN 1"/>
    <property type="match status" value="1"/>
</dbReference>
<evidence type="ECO:0000313" key="5">
    <source>
        <dbReference type="Proteomes" id="UP000509658"/>
    </source>
</evidence>
<dbReference type="CDD" id="cd17569">
    <property type="entry name" value="REC_HupR-like"/>
    <property type="match status" value="1"/>
</dbReference>
<dbReference type="InterPro" id="IPR001789">
    <property type="entry name" value="Sig_transdc_resp-reg_receiver"/>
</dbReference>
<dbReference type="SMART" id="SM00448">
    <property type="entry name" value="REC"/>
    <property type="match status" value="1"/>
</dbReference>
<dbReference type="KEGG" id="rev:HUE57_13550"/>
<dbReference type="Proteomes" id="UP000509658">
    <property type="component" value="Chromosome"/>
</dbReference>
<dbReference type="EMBL" id="CP054491">
    <property type="protein sequence ID" value="QKQ27199.1"/>
    <property type="molecule type" value="Genomic_DNA"/>
</dbReference>
<evidence type="ECO:0000256" key="2">
    <source>
        <dbReference type="PROSITE-ProRule" id="PRU00169"/>
    </source>
</evidence>
<dbReference type="GO" id="GO:0000160">
    <property type="term" value="P:phosphorelay signal transduction system"/>
    <property type="evidence" value="ECO:0007669"/>
    <property type="project" value="InterPro"/>
</dbReference>
<dbReference type="InterPro" id="IPR050595">
    <property type="entry name" value="Bact_response_regulator"/>
</dbReference>
<dbReference type="PANTHER" id="PTHR44591:SF19">
    <property type="entry name" value="TWO-COMPONENT RESPONSE REGULATOR-RELATED"/>
    <property type="match status" value="1"/>
</dbReference>
<evidence type="ECO:0000259" key="3">
    <source>
        <dbReference type="PROSITE" id="PS50110"/>
    </source>
</evidence>
<feature type="domain" description="Response regulatory" evidence="3">
    <location>
        <begin position="22"/>
        <end position="132"/>
    </location>
</feature>
<dbReference type="Pfam" id="PF00072">
    <property type="entry name" value="Response_reg"/>
    <property type="match status" value="1"/>
</dbReference>
<sequence>MNDLVGSNDIVTDDVPVLQSATLLFVDDEPNIVSSLRRLFRPLGYKILTANNGEEGLAVLEQNSVYLVISDMRMPVMDGATFLAKAAERWPDTMRILLTGYADMESTISAINQGKIYKYFSKPWEDNDITLG</sequence>
<dbReference type="RefSeq" id="WP_174673369.1">
    <property type="nucleotide sequence ID" value="NZ_CP054491.1"/>
</dbReference>
<proteinExistence type="predicted"/>
<dbReference type="PROSITE" id="PS50110">
    <property type="entry name" value="RESPONSE_REGULATORY"/>
    <property type="match status" value="1"/>
</dbReference>
<dbReference type="AlphaFoldDB" id="A0A6N0HXV6"/>
<keyword evidence="5" id="KW-1185">Reference proteome</keyword>
<dbReference type="Gene3D" id="3.40.50.2300">
    <property type="match status" value="1"/>
</dbReference>
<dbReference type="SUPFAM" id="SSF52172">
    <property type="entry name" value="CheY-like"/>
    <property type="match status" value="1"/>
</dbReference>
<name>A0A6N0HXV6_9GAMM</name>
<keyword evidence="1 2" id="KW-0597">Phosphoprotein</keyword>
<organism evidence="4 5">
    <name type="scientific">Candidatus Reidiella endopervernicosa</name>
    <dbReference type="NCBI Taxonomy" id="2738883"/>
    <lineage>
        <taxon>Bacteria</taxon>
        <taxon>Pseudomonadati</taxon>
        <taxon>Pseudomonadota</taxon>
        <taxon>Gammaproteobacteria</taxon>
        <taxon>Candidatus Reidiella</taxon>
    </lineage>
</organism>
<feature type="modified residue" description="4-aspartylphosphate" evidence="2">
    <location>
        <position position="71"/>
    </location>
</feature>
<protein>
    <submittedName>
        <fullName evidence="4">Response regulator</fullName>
    </submittedName>
</protein>
<evidence type="ECO:0000256" key="1">
    <source>
        <dbReference type="ARBA" id="ARBA00022553"/>
    </source>
</evidence>
<accession>A0A6N0HXV6</accession>
<reference evidence="4 5" key="1">
    <citation type="submission" date="2020-05" db="EMBL/GenBank/DDBJ databases">
        <title>Horizontal transmission and recombination maintain forever young bacterial symbiont genomes.</title>
        <authorList>
            <person name="Russell S.L."/>
            <person name="Pepper-Tunick E."/>
            <person name="Svedberg J."/>
            <person name="Byrne A."/>
            <person name="Ruelas Castillo J."/>
            <person name="Vollmers C."/>
            <person name="Beinart R.A."/>
            <person name="Corbett-Detig R."/>
        </authorList>
    </citation>
    <scope>NUCLEOTIDE SEQUENCE [LARGE SCALE GENOMIC DNA]</scope>
    <source>
        <strain evidence="4">Santa_Monica_outfall</strain>
    </source>
</reference>
<evidence type="ECO:0000313" key="4">
    <source>
        <dbReference type="EMBL" id="QKQ27199.1"/>
    </source>
</evidence>
<dbReference type="InterPro" id="IPR011006">
    <property type="entry name" value="CheY-like_superfamily"/>
</dbReference>
<gene>
    <name evidence="4" type="ORF">HUE57_13550</name>
</gene>